<dbReference type="Pfam" id="PF01546">
    <property type="entry name" value="Peptidase_M20"/>
    <property type="match status" value="1"/>
</dbReference>
<comment type="caution">
    <text evidence="2">The sequence shown here is derived from an EMBL/GenBank/DDBJ whole genome shotgun (WGS) entry which is preliminary data.</text>
</comment>
<dbReference type="EC" id="3.5.1.32" evidence="2"/>
<dbReference type="SUPFAM" id="SSF53187">
    <property type="entry name" value="Zn-dependent exopeptidases"/>
    <property type="match status" value="1"/>
</dbReference>
<organism evidence="2 3">
    <name type="scientific">Streptomyces clavifer</name>
    <dbReference type="NCBI Taxonomy" id="68188"/>
    <lineage>
        <taxon>Bacteria</taxon>
        <taxon>Bacillati</taxon>
        <taxon>Actinomycetota</taxon>
        <taxon>Actinomycetes</taxon>
        <taxon>Kitasatosporales</taxon>
        <taxon>Streptomycetaceae</taxon>
        <taxon>Streptomyces</taxon>
    </lineage>
</organism>
<gene>
    <name evidence="2" type="ORF">JOF59_000819</name>
</gene>
<dbReference type="InterPro" id="IPR017439">
    <property type="entry name" value="Amidohydrolase"/>
</dbReference>
<protein>
    <submittedName>
        <fullName evidence="2">Hippurate hydrolase</fullName>
        <ecNumber evidence="2">3.5.1.32</ecNumber>
    </submittedName>
</protein>
<evidence type="ECO:0000259" key="1">
    <source>
        <dbReference type="Pfam" id="PF07687"/>
    </source>
</evidence>
<feature type="domain" description="Peptidase M20 dimerisation" evidence="1">
    <location>
        <begin position="194"/>
        <end position="290"/>
    </location>
</feature>
<name>A0ABS4V3W8_9ACTN</name>
<keyword evidence="2" id="KW-0378">Hydrolase</keyword>
<dbReference type="RefSeq" id="WP_209469528.1">
    <property type="nucleotide sequence ID" value="NZ_BMWJ01000012.1"/>
</dbReference>
<dbReference type="GO" id="GO:0047980">
    <property type="term" value="F:hippurate hydrolase activity"/>
    <property type="evidence" value="ECO:0007669"/>
    <property type="project" value="UniProtKB-EC"/>
</dbReference>
<dbReference type="Gene3D" id="3.30.70.360">
    <property type="match status" value="1"/>
</dbReference>
<dbReference type="InterPro" id="IPR002933">
    <property type="entry name" value="Peptidase_M20"/>
</dbReference>
<proteinExistence type="predicted"/>
<dbReference type="InterPro" id="IPR036264">
    <property type="entry name" value="Bact_exopeptidase_dim_dom"/>
</dbReference>
<evidence type="ECO:0000313" key="2">
    <source>
        <dbReference type="EMBL" id="MBP2358419.1"/>
    </source>
</evidence>
<dbReference type="Gene3D" id="3.40.630.10">
    <property type="entry name" value="Zn peptidases"/>
    <property type="match status" value="1"/>
</dbReference>
<dbReference type="SUPFAM" id="SSF55031">
    <property type="entry name" value="Bacterial exopeptidase dimerisation domain"/>
    <property type="match status" value="1"/>
</dbReference>
<keyword evidence="3" id="KW-1185">Reference proteome</keyword>
<reference evidence="2 3" key="1">
    <citation type="submission" date="2021-03" db="EMBL/GenBank/DDBJ databases">
        <title>Sequencing the genomes of 1000 actinobacteria strains.</title>
        <authorList>
            <person name="Klenk H.-P."/>
        </authorList>
    </citation>
    <scope>NUCLEOTIDE SEQUENCE [LARGE SCALE GENOMIC DNA]</scope>
    <source>
        <strain evidence="2 3">DSM 40843</strain>
    </source>
</reference>
<dbReference type="Pfam" id="PF07687">
    <property type="entry name" value="M20_dimer"/>
    <property type="match status" value="1"/>
</dbReference>
<dbReference type="InterPro" id="IPR011650">
    <property type="entry name" value="Peptidase_M20_dimer"/>
</dbReference>
<sequence length="427" mass="43900">MASPALPPHPVLSRAGEVLRPALTLYLDVHRHPEPSGRESRTAALLAERLAASGCDVTRDVGGHGVVGVLRNGEGPHVYLRAELDALPMDERTGLAYASANGSMHACGHDLHLAAAAGTADLLSRTADRWRGTAVVVGQPAEETLTGARAMLADGLYERFGRPDVVLAQHAAPLPSGMIAHGTGHGPVAAASAALTAVLHGRGGHAATPHLTVDPVVTAAAVVTRLQTVVARETAPGDRLTLTVGTLRAGTAVNVVPDTAELGIGIRAADDAALDRALAAVERIVRAECAASACPRDPELTVLSRSPALWCHPEATRTVRAAHTALYGPERVGDWPPSMAAEDFPLFGDAGAGIHAEAGIPLVYWMIGVMGPKQWAEAAAGLPPNHSPHFAPDIRTALPPAITALTAAALTRLGGTAEAQAMAHEGG</sequence>
<dbReference type="PIRSF" id="PIRSF005962">
    <property type="entry name" value="Pept_M20D_amidohydro"/>
    <property type="match status" value="1"/>
</dbReference>
<evidence type="ECO:0000313" key="3">
    <source>
        <dbReference type="Proteomes" id="UP001519311"/>
    </source>
</evidence>
<dbReference type="Proteomes" id="UP001519311">
    <property type="component" value="Unassembled WGS sequence"/>
</dbReference>
<dbReference type="NCBIfam" id="TIGR01891">
    <property type="entry name" value="amidohydrolases"/>
    <property type="match status" value="1"/>
</dbReference>
<dbReference type="EMBL" id="JAGINS010000001">
    <property type="protein sequence ID" value="MBP2358419.1"/>
    <property type="molecule type" value="Genomic_DNA"/>
</dbReference>
<dbReference type="PANTHER" id="PTHR11014:SF63">
    <property type="entry name" value="METALLOPEPTIDASE, PUTATIVE (AFU_ORTHOLOGUE AFUA_6G09600)-RELATED"/>
    <property type="match status" value="1"/>
</dbReference>
<accession>A0ABS4V3W8</accession>
<dbReference type="PANTHER" id="PTHR11014">
    <property type="entry name" value="PEPTIDASE M20 FAMILY MEMBER"/>
    <property type="match status" value="1"/>
</dbReference>